<dbReference type="Proteomes" id="UP000194236">
    <property type="component" value="Unassembled WGS sequence"/>
</dbReference>
<evidence type="ECO:0000313" key="18">
    <source>
        <dbReference type="EMBL" id="OTF75307.1"/>
    </source>
</evidence>
<keyword evidence="3" id="KW-1003">Cell membrane</keyword>
<evidence type="ECO:0000256" key="8">
    <source>
        <dbReference type="ARBA" id="ARBA00022777"/>
    </source>
</evidence>
<gene>
    <name evidence="18" type="ORF">BLA29_000968</name>
</gene>
<evidence type="ECO:0000256" key="10">
    <source>
        <dbReference type="ARBA" id="ARBA00022989"/>
    </source>
</evidence>
<dbReference type="EC" id="2.7.10.1" evidence="2"/>
<comment type="subcellular location">
    <subcellularLocation>
        <location evidence="1">Cell membrane</location>
        <topology evidence="1">Single-pass type I membrane protein</topology>
    </subcellularLocation>
</comment>
<keyword evidence="8" id="KW-0418">Kinase</keyword>
<evidence type="ECO:0000256" key="1">
    <source>
        <dbReference type="ARBA" id="ARBA00004251"/>
    </source>
</evidence>
<keyword evidence="15" id="KW-0325">Glycoprotein</keyword>
<keyword evidence="6" id="KW-0732">Signal</keyword>
<evidence type="ECO:0000256" key="6">
    <source>
        <dbReference type="ARBA" id="ARBA00022729"/>
    </source>
</evidence>
<dbReference type="GO" id="GO:0005524">
    <property type="term" value="F:ATP binding"/>
    <property type="evidence" value="ECO:0007669"/>
    <property type="project" value="UniProtKB-KW"/>
</dbReference>
<keyword evidence="14" id="KW-0675">Receptor</keyword>
<name>A0A1Y3B549_EURMA</name>
<comment type="caution">
    <text evidence="18">The sequence shown here is derived from an EMBL/GenBank/DDBJ whole genome shotgun (WGS) entry which is preliminary data.</text>
</comment>
<keyword evidence="13" id="KW-1015">Disulfide bond</keyword>
<dbReference type="GO" id="GO:0005886">
    <property type="term" value="C:plasma membrane"/>
    <property type="evidence" value="ECO:0007669"/>
    <property type="project" value="UniProtKB-SubCell"/>
</dbReference>
<evidence type="ECO:0000256" key="13">
    <source>
        <dbReference type="ARBA" id="ARBA00023157"/>
    </source>
</evidence>
<keyword evidence="19" id="KW-1185">Reference proteome</keyword>
<organism evidence="18 19">
    <name type="scientific">Euroglyphus maynei</name>
    <name type="common">Mayne's house dust mite</name>
    <dbReference type="NCBI Taxonomy" id="6958"/>
    <lineage>
        <taxon>Eukaryota</taxon>
        <taxon>Metazoa</taxon>
        <taxon>Ecdysozoa</taxon>
        <taxon>Arthropoda</taxon>
        <taxon>Chelicerata</taxon>
        <taxon>Arachnida</taxon>
        <taxon>Acari</taxon>
        <taxon>Acariformes</taxon>
        <taxon>Sarcoptiformes</taxon>
        <taxon>Astigmata</taxon>
        <taxon>Psoroptidia</taxon>
        <taxon>Analgoidea</taxon>
        <taxon>Pyroglyphidae</taxon>
        <taxon>Pyroglyphinae</taxon>
        <taxon>Euroglyphus</taxon>
    </lineage>
</organism>
<dbReference type="GO" id="GO:0004714">
    <property type="term" value="F:transmembrane receptor protein tyrosine kinase activity"/>
    <property type="evidence" value="ECO:0007669"/>
    <property type="project" value="UniProtKB-EC"/>
</dbReference>
<dbReference type="InterPro" id="IPR055163">
    <property type="entry name" value="ALK/LTK-like_GRD"/>
</dbReference>
<keyword evidence="12" id="KW-0829">Tyrosine-protein kinase</keyword>
<evidence type="ECO:0000256" key="16">
    <source>
        <dbReference type="SAM" id="Phobius"/>
    </source>
</evidence>
<evidence type="ECO:0000256" key="9">
    <source>
        <dbReference type="ARBA" id="ARBA00022840"/>
    </source>
</evidence>
<keyword evidence="10 16" id="KW-1133">Transmembrane helix</keyword>
<evidence type="ECO:0000256" key="4">
    <source>
        <dbReference type="ARBA" id="ARBA00022679"/>
    </source>
</evidence>
<keyword evidence="5 16" id="KW-0812">Transmembrane</keyword>
<accession>A0A1Y3B549</accession>
<evidence type="ECO:0000256" key="7">
    <source>
        <dbReference type="ARBA" id="ARBA00022741"/>
    </source>
</evidence>
<dbReference type="AlphaFoldDB" id="A0A1Y3B549"/>
<evidence type="ECO:0000256" key="5">
    <source>
        <dbReference type="ARBA" id="ARBA00022692"/>
    </source>
</evidence>
<reference evidence="18 19" key="1">
    <citation type="submission" date="2017-03" db="EMBL/GenBank/DDBJ databases">
        <title>Genome Survey of Euroglyphus maynei.</title>
        <authorList>
            <person name="Arlian L.G."/>
            <person name="Morgan M.S."/>
            <person name="Rider S.D."/>
        </authorList>
    </citation>
    <scope>NUCLEOTIDE SEQUENCE [LARGE SCALE GENOMIC DNA]</scope>
    <source>
        <strain evidence="18">Arlian Lab</strain>
        <tissue evidence="18">Whole body</tissue>
    </source>
</reference>
<evidence type="ECO:0000256" key="2">
    <source>
        <dbReference type="ARBA" id="ARBA00011902"/>
    </source>
</evidence>
<keyword evidence="9" id="KW-0067">ATP-binding</keyword>
<evidence type="ECO:0000256" key="15">
    <source>
        <dbReference type="ARBA" id="ARBA00023180"/>
    </source>
</evidence>
<keyword evidence="11 16" id="KW-0472">Membrane</keyword>
<evidence type="ECO:0000259" key="17">
    <source>
        <dbReference type="Pfam" id="PF12810"/>
    </source>
</evidence>
<evidence type="ECO:0000256" key="12">
    <source>
        <dbReference type="ARBA" id="ARBA00023137"/>
    </source>
</evidence>
<proteinExistence type="predicted"/>
<keyword evidence="4" id="KW-0808">Transferase</keyword>
<dbReference type="Pfam" id="PF12810">
    <property type="entry name" value="ALK_LTK_GRD"/>
    <property type="match status" value="1"/>
</dbReference>
<evidence type="ECO:0000256" key="3">
    <source>
        <dbReference type="ARBA" id="ARBA00022475"/>
    </source>
</evidence>
<evidence type="ECO:0000256" key="14">
    <source>
        <dbReference type="ARBA" id="ARBA00023170"/>
    </source>
</evidence>
<dbReference type="EMBL" id="MUJZ01042615">
    <property type="protein sequence ID" value="OTF75307.1"/>
    <property type="molecule type" value="Genomic_DNA"/>
</dbReference>
<keyword evidence="7" id="KW-0547">Nucleotide-binding</keyword>
<evidence type="ECO:0000256" key="11">
    <source>
        <dbReference type="ARBA" id="ARBA00023136"/>
    </source>
</evidence>
<feature type="domain" description="ALK/LTK-like glycine-rich" evidence="17">
    <location>
        <begin position="19"/>
        <end position="215"/>
    </location>
</feature>
<evidence type="ECO:0000313" key="19">
    <source>
        <dbReference type="Proteomes" id="UP000194236"/>
    </source>
</evidence>
<feature type="transmembrane region" description="Helical" evidence="16">
    <location>
        <begin position="225"/>
        <end position="246"/>
    </location>
</feature>
<sequence>MEHKCGSYRKPDIIRGNGGRGLYDHPGGLGSLVRAIFHFQEGDTIFLVIGHSGNNVCSEVTKNFDQCKYPGKNYKISIGGGGGGATYVFKLNPNSNLNDKWEPLLIAGGGGGGNGKYNPNFKLSNAQHGHGFDIYNAGYEGIGDGSGGGWNSSEIAQNNQTGQSLLNGAVGGIPCTRLSKWQVTGGFGGGGSGCQSGGGGGGFQGGNVNRPYNAGDGDERPRYELILWAALFIISIALILITFILLGKN</sequence>
<protein>
    <recommendedName>
        <fullName evidence="2">receptor protein-tyrosine kinase</fullName>
        <ecNumber evidence="2">2.7.10.1</ecNumber>
    </recommendedName>
</protein>